<evidence type="ECO:0000313" key="12">
    <source>
        <dbReference type="Proteomes" id="UP000006671"/>
    </source>
</evidence>
<dbReference type="GeneID" id="8855048"/>
<dbReference type="InterPro" id="IPR016171">
    <property type="entry name" value="Vanillyl_alc_oxidase_C-sub2"/>
</dbReference>
<dbReference type="InterPro" id="IPR016164">
    <property type="entry name" value="FAD-linked_Oxase-like_C"/>
</dbReference>
<dbReference type="AlphaFoldDB" id="D2VNJ0"/>
<proteinExistence type="inferred from homology"/>
<dbReference type="EC" id="1.1.2.4" evidence="9"/>
<comment type="cofactor">
    <cofactor evidence="1">
        <name>FAD</name>
        <dbReference type="ChEBI" id="CHEBI:57692"/>
    </cofactor>
</comment>
<dbReference type="InterPro" id="IPR036318">
    <property type="entry name" value="FAD-bd_PCMH-like_sf"/>
</dbReference>
<dbReference type="InParanoid" id="D2VNJ0"/>
<dbReference type="Pfam" id="PF02913">
    <property type="entry name" value="FAD-oxidase_C"/>
    <property type="match status" value="1"/>
</dbReference>
<dbReference type="GO" id="GO:0004458">
    <property type="term" value="F:D-lactate dehydrogenase (cytochrome) activity"/>
    <property type="evidence" value="ECO:0007669"/>
    <property type="project" value="TreeGrafter"/>
</dbReference>
<dbReference type="PROSITE" id="PS51387">
    <property type="entry name" value="FAD_PCMH"/>
    <property type="match status" value="1"/>
</dbReference>
<evidence type="ECO:0000256" key="9">
    <source>
        <dbReference type="ARBA" id="ARBA00038897"/>
    </source>
</evidence>
<dbReference type="InterPro" id="IPR016169">
    <property type="entry name" value="FAD-bd_PCMH_sub2"/>
</dbReference>
<dbReference type="PANTHER" id="PTHR11748">
    <property type="entry name" value="D-LACTATE DEHYDROGENASE"/>
    <property type="match status" value="1"/>
</dbReference>
<dbReference type="VEuPathDB" id="AmoebaDB:NAEGRDRAFT_51010"/>
<evidence type="ECO:0000256" key="7">
    <source>
        <dbReference type="ARBA" id="ARBA00023002"/>
    </source>
</evidence>
<dbReference type="EMBL" id="GG738884">
    <property type="protein sequence ID" value="EFC41745.1"/>
    <property type="molecule type" value="Genomic_DNA"/>
</dbReference>
<evidence type="ECO:0000256" key="6">
    <source>
        <dbReference type="ARBA" id="ARBA00022946"/>
    </source>
</evidence>
<dbReference type="SUPFAM" id="SSF55103">
    <property type="entry name" value="FAD-linked oxidases, C-terminal domain"/>
    <property type="match status" value="1"/>
</dbReference>
<keyword evidence="12" id="KW-1185">Reference proteome</keyword>
<comment type="subcellular location">
    <subcellularLocation>
        <location evidence="2">Mitochondrion</location>
    </subcellularLocation>
</comment>
<dbReference type="SUPFAM" id="SSF56176">
    <property type="entry name" value="FAD-binding/transporter-associated domain-like"/>
    <property type="match status" value="1"/>
</dbReference>
<dbReference type="KEGG" id="ngr:NAEGRDRAFT_51010"/>
<dbReference type="Gene3D" id="3.30.43.10">
    <property type="entry name" value="Uridine Diphospho-n-acetylenolpyruvylglucosamine Reductase, domain 2"/>
    <property type="match status" value="1"/>
</dbReference>
<keyword evidence="5" id="KW-0274">FAD</keyword>
<evidence type="ECO:0000256" key="8">
    <source>
        <dbReference type="ARBA" id="ARBA00023128"/>
    </source>
</evidence>
<dbReference type="InterPro" id="IPR016170">
    <property type="entry name" value="Cytok_DH_C_sf"/>
</dbReference>
<evidence type="ECO:0000256" key="5">
    <source>
        <dbReference type="ARBA" id="ARBA00022827"/>
    </source>
</evidence>
<dbReference type="Pfam" id="PF01565">
    <property type="entry name" value="FAD_binding_4"/>
    <property type="match status" value="1"/>
</dbReference>
<dbReference type="OrthoDB" id="5332616at2759"/>
<dbReference type="GO" id="GO:0008720">
    <property type="term" value="F:D-lactate dehydrogenase (NAD+) activity"/>
    <property type="evidence" value="ECO:0007669"/>
    <property type="project" value="TreeGrafter"/>
</dbReference>
<reference evidence="11 12" key="1">
    <citation type="journal article" date="2010" name="Cell">
        <title>The genome of Naegleria gruberi illuminates early eukaryotic versatility.</title>
        <authorList>
            <person name="Fritz-Laylin L.K."/>
            <person name="Prochnik S.E."/>
            <person name="Ginger M.L."/>
            <person name="Dacks J.B."/>
            <person name="Carpenter M.L."/>
            <person name="Field M.C."/>
            <person name="Kuo A."/>
            <person name="Paredez A."/>
            <person name="Chapman J."/>
            <person name="Pham J."/>
            <person name="Shu S."/>
            <person name="Neupane R."/>
            <person name="Cipriano M."/>
            <person name="Mancuso J."/>
            <person name="Tu H."/>
            <person name="Salamov A."/>
            <person name="Lindquist E."/>
            <person name="Shapiro H."/>
            <person name="Lucas S."/>
            <person name="Grigoriev I.V."/>
            <person name="Cande W.Z."/>
            <person name="Fulton C."/>
            <person name="Rokhsar D.S."/>
            <person name="Dawson S.C."/>
        </authorList>
    </citation>
    <scope>NUCLEOTIDE SEQUENCE [LARGE SCALE GENOMIC DNA]</scope>
    <source>
        <strain evidence="11 12">NEG-M</strain>
    </source>
</reference>
<keyword evidence="8" id="KW-0496">Mitochondrion</keyword>
<evidence type="ECO:0000256" key="4">
    <source>
        <dbReference type="ARBA" id="ARBA00022630"/>
    </source>
</evidence>
<dbReference type="GO" id="GO:0071949">
    <property type="term" value="F:FAD binding"/>
    <property type="evidence" value="ECO:0007669"/>
    <property type="project" value="InterPro"/>
</dbReference>
<dbReference type="STRING" id="5762.D2VNJ0"/>
<name>D2VNJ0_NAEGR</name>
<sequence>MKTIRNQLANVHKNKLLFIGSFTNNTSPNTLSFYSSSSIITHSPLKVKEELSHVEQASLKITNKDSLTNGDILLARALEHFRSIVGATNVATDEESLSRELADCSGNIRNVPAIVYPTSHDQVVQIVKIANRYQVPLNPVSSGQNWGYGSALPATNQRTVLLKMSKMTRLDMDEENGVAHVEPGVTQQQLLDYLQERNLDYTVPVTGAGPTCSLLSNALERGYGISPYIDHFGAATSMRIVLPTGNVHESMLDKMGGKHVSTLYKWQTGPYLEGLFSQSNLGIVTKMSIALYPKPEKVESFFFFFDDLSNAVSASKEILRCSNGIIGSVKLINNYAMVPMAGPYPKDQAVDGMLPQSYIDSFCKKNQFTAWNGVGNLYGSSAVIKAARSDIKKILRRYGSKRNIFLSANFVHSTSSFLNQIPIVNKTHLATYANVLSKSLELFSGIPNETGLRIAYWKSGERPTDKPWNPSKDGAGIIWYNPLIPITPQDLNSFTSMVNEICKKHKTEPLMTLTSLSDRCCVGTIPLLFDRNNEEEMKRAQVCYHELMNAGQKLGYVPYRLGIQSVNWLQDNNAVPPLLQTLKKTLDPNNILSPGKYGIF</sequence>
<protein>
    <recommendedName>
        <fullName evidence="9">D-lactate dehydrogenase (cytochrome)</fullName>
        <ecNumber evidence="9">1.1.2.4</ecNumber>
    </recommendedName>
</protein>
<evidence type="ECO:0000256" key="3">
    <source>
        <dbReference type="ARBA" id="ARBA00008000"/>
    </source>
</evidence>
<evidence type="ECO:0000256" key="1">
    <source>
        <dbReference type="ARBA" id="ARBA00001974"/>
    </source>
</evidence>
<keyword evidence="4" id="KW-0285">Flavoprotein</keyword>
<feature type="domain" description="FAD-binding PCMH-type" evidence="10">
    <location>
        <begin position="107"/>
        <end position="294"/>
    </location>
</feature>
<evidence type="ECO:0000256" key="2">
    <source>
        <dbReference type="ARBA" id="ARBA00004173"/>
    </source>
</evidence>
<dbReference type="InterPro" id="IPR004113">
    <property type="entry name" value="FAD-bd_oxidored_4_C"/>
</dbReference>
<dbReference type="InterPro" id="IPR006094">
    <property type="entry name" value="Oxid_FAD_bind_N"/>
</dbReference>
<comment type="similarity">
    <text evidence="3">Belongs to the FAD-binding oxidoreductase/transferase type 4 family.</text>
</comment>
<dbReference type="InterPro" id="IPR016167">
    <property type="entry name" value="FAD-bd_PCMH_sub1"/>
</dbReference>
<evidence type="ECO:0000259" key="10">
    <source>
        <dbReference type="PROSITE" id="PS51387"/>
    </source>
</evidence>
<keyword evidence="7" id="KW-0560">Oxidoreductase</keyword>
<keyword evidence="6" id="KW-0809">Transit peptide</keyword>
<evidence type="ECO:0000313" key="11">
    <source>
        <dbReference type="EMBL" id="EFC41745.1"/>
    </source>
</evidence>
<dbReference type="PANTHER" id="PTHR11748:SF111">
    <property type="entry name" value="D-LACTATE DEHYDROGENASE, MITOCHONDRIAL-RELATED"/>
    <property type="match status" value="1"/>
</dbReference>
<dbReference type="eggNOG" id="KOG1233">
    <property type="taxonomic scope" value="Eukaryota"/>
</dbReference>
<gene>
    <name evidence="11" type="ORF">NAEGRDRAFT_51010</name>
</gene>
<dbReference type="GO" id="GO:1903457">
    <property type="term" value="P:lactate catabolic process"/>
    <property type="evidence" value="ECO:0007669"/>
    <property type="project" value="TreeGrafter"/>
</dbReference>
<dbReference type="InterPro" id="IPR016166">
    <property type="entry name" value="FAD-bd_PCMH"/>
</dbReference>
<dbReference type="Gene3D" id="3.30.465.10">
    <property type="match status" value="1"/>
</dbReference>
<dbReference type="Proteomes" id="UP000006671">
    <property type="component" value="Unassembled WGS sequence"/>
</dbReference>
<dbReference type="Gene3D" id="3.40.462.10">
    <property type="entry name" value="FAD-linked oxidases, C-terminal domain"/>
    <property type="match status" value="1"/>
</dbReference>
<organism evidence="12">
    <name type="scientific">Naegleria gruberi</name>
    <name type="common">Amoeba</name>
    <dbReference type="NCBI Taxonomy" id="5762"/>
    <lineage>
        <taxon>Eukaryota</taxon>
        <taxon>Discoba</taxon>
        <taxon>Heterolobosea</taxon>
        <taxon>Tetramitia</taxon>
        <taxon>Eutetramitia</taxon>
        <taxon>Vahlkampfiidae</taxon>
        <taxon>Naegleria</taxon>
    </lineage>
</organism>
<dbReference type="RefSeq" id="XP_002674489.1">
    <property type="nucleotide sequence ID" value="XM_002674443.1"/>
</dbReference>
<dbReference type="GO" id="GO:0005739">
    <property type="term" value="C:mitochondrion"/>
    <property type="evidence" value="ECO:0007669"/>
    <property type="project" value="TreeGrafter"/>
</dbReference>
<dbReference type="Gene3D" id="1.10.45.10">
    <property type="entry name" value="Vanillyl-alcohol Oxidase, Chain A, domain 4"/>
    <property type="match status" value="1"/>
</dbReference>
<accession>D2VNJ0</accession>